<organism evidence="1 2">
    <name type="scientific">Subtercola frigoramans</name>
    <dbReference type="NCBI Taxonomy" id="120298"/>
    <lineage>
        <taxon>Bacteria</taxon>
        <taxon>Bacillati</taxon>
        <taxon>Actinomycetota</taxon>
        <taxon>Actinomycetes</taxon>
        <taxon>Micrococcales</taxon>
        <taxon>Microbacteriaceae</taxon>
        <taxon>Subtercola</taxon>
    </lineage>
</organism>
<keyword evidence="2" id="KW-1185">Reference proteome</keyword>
<keyword evidence="1" id="KW-0540">Nuclease</keyword>
<dbReference type="EMBL" id="JAFBBU010000001">
    <property type="protein sequence ID" value="MBM7471314.1"/>
    <property type="molecule type" value="Genomic_DNA"/>
</dbReference>
<keyword evidence="1" id="KW-0255">Endonuclease</keyword>
<sequence length="230" mass="26448">MPPFSRLHVSVPRGSSGRALDAVRSGRHCVHWRRTRRRGHDAVEPLTSVLLDCIACMTEEMALTVIDSALNKSRRNLIPERITQRTLQAVAEKLPDRYRRAIAQADPLSQSGLETLVRLRLRSRGIGVTSQKHHAGVGHVDLLVGDRLVIEVDGRETHDTEEGFATDRHRDLILFRDDMRNLRLTYAQVMHDWQTVEPIILNKIRRRDHRWGRGMAPAGREWRRRPVGYT</sequence>
<accession>A0ABS2L2K2</accession>
<evidence type="ECO:0000313" key="1">
    <source>
        <dbReference type="EMBL" id="MBM7471314.1"/>
    </source>
</evidence>
<dbReference type="RefSeq" id="WP_205107202.1">
    <property type="nucleotide sequence ID" value="NZ_BAAAHT010000013.1"/>
</dbReference>
<gene>
    <name evidence="1" type="ORF">JOE66_000948</name>
</gene>
<dbReference type="Proteomes" id="UP000776164">
    <property type="component" value="Unassembled WGS sequence"/>
</dbReference>
<proteinExistence type="predicted"/>
<evidence type="ECO:0000313" key="2">
    <source>
        <dbReference type="Proteomes" id="UP000776164"/>
    </source>
</evidence>
<keyword evidence="1" id="KW-0378">Hydrolase</keyword>
<dbReference type="Gene3D" id="3.40.960.10">
    <property type="entry name" value="VSR Endonuclease"/>
    <property type="match status" value="1"/>
</dbReference>
<dbReference type="GO" id="GO:0004519">
    <property type="term" value="F:endonuclease activity"/>
    <property type="evidence" value="ECO:0007669"/>
    <property type="project" value="UniProtKB-KW"/>
</dbReference>
<comment type="caution">
    <text evidence="1">The sequence shown here is derived from an EMBL/GenBank/DDBJ whole genome shotgun (WGS) entry which is preliminary data.</text>
</comment>
<reference evidence="1 2" key="1">
    <citation type="submission" date="2021-01" db="EMBL/GenBank/DDBJ databases">
        <title>Sequencing the genomes of 1000 actinobacteria strains.</title>
        <authorList>
            <person name="Klenk H.-P."/>
        </authorList>
    </citation>
    <scope>NUCLEOTIDE SEQUENCE [LARGE SCALE GENOMIC DNA]</scope>
    <source>
        <strain evidence="1 2">DSM 13057</strain>
    </source>
</reference>
<name>A0ABS2L2K2_9MICO</name>
<protein>
    <submittedName>
        <fullName evidence="1">Very-short-patch-repair endonuclease</fullName>
    </submittedName>
</protein>